<dbReference type="Proteomes" id="UP001317705">
    <property type="component" value="Chromosome"/>
</dbReference>
<sequence>MRRRVSKYAALLAAFVMTAALAGCGSGNKEGSNQAASPLFGNVATVGDTACIQCHSAVTDPLTGEGIVAQYQQNSPHNEQGLGCESCHGGGAQHNGVGPIPYPLPDANRCATCHSGSQAVPFTSAFGNLTTVVPFATNANTAFATSNHVEGTPSHTSGLCIRCHTHEGAVLSNQSGFTGDATILGNAAYGPPVVTTGYTAFTCDTCHQHGGGLRGVKGRDASGNLVLWNPDKQNKTDQFNLCTSCHNLYNYNQTAVIASGTTASGTLSYEHNTRWNRIPVTTHKEKGMATLLTLPYANMTSAADSSNTRITGYVIRTTKPATSATTVTGVNYNTDPSYKGPCFDCHGHEAKTNTNNNPYQTSYDPTQTTIYTDWAQSAHAGGILQAKYSTAKANLRTAAEVDSVIQAYTDTTTSVWSHYNWDSTLTSAGADDRGSCQMCHTATGISNYMMKQNAALDGYNAVQNNFSHLLGWNQKGGSKRQNELLYCWGCHKDAGTGALRNTSQAILSFTLNSQPVIITGAGNSSVCVVCHGGRGSAGEAAANDQRSSRFNGHHAPTAGILYSAQTHIGYEYAGLSYANPSFFAHDKIGLNDAGPCASCHMGPAASDGKPSHTFLPVTTDPTTGVITAINNQALCNTCHTPGGQFEMTPAKLEEESDGYAQASTILNNYVANVTGYTNYLSLAITSSNYSDTTAVPNNAYGAYQNGKIGGTLGGTFGTTVIAPVNGDEPCAYVHNRFYIKRLIFDSIDWMDNGVLNGTISIDATTYPAAAAWFNASGTSGTVTATRP</sequence>
<dbReference type="PROSITE" id="PS51257">
    <property type="entry name" value="PROKAR_LIPOPROTEIN"/>
    <property type="match status" value="1"/>
</dbReference>
<dbReference type="SUPFAM" id="SSF48695">
    <property type="entry name" value="Multiheme cytochromes"/>
    <property type="match status" value="2"/>
</dbReference>
<proteinExistence type="predicted"/>
<name>A0ABM8EMX1_9BACT</name>
<dbReference type="RefSeq" id="WP_282000058.1">
    <property type="nucleotide sequence ID" value="NZ_AP027151.1"/>
</dbReference>
<feature type="chain" id="PRO_5045546804" evidence="1">
    <location>
        <begin position="23"/>
        <end position="787"/>
    </location>
</feature>
<keyword evidence="1" id="KW-0732">Signal</keyword>
<protein>
    <submittedName>
        <fullName evidence="2">C-type polyheme cytochrome OmcB</fullName>
    </submittedName>
</protein>
<dbReference type="InterPro" id="IPR036280">
    <property type="entry name" value="Multihaem_cyt_sf"/>
</dbReference>
<gene>
    <name evidence="2" type="primary">omcB_1</name>
    <name evidence="2" type="ORF">GURASL_28650</name>
</gene>
<evidence type="ECO:0000313" key="3">
    <source>
        <dbReference type="Proteomes" id="UP001317705"/>
    </source>
</evidence>
<keyword evidence="3" id="KW-1185">Reference proteome</keyword>
<evidence type="ECO:0000313" key="2">
    <source>
        <dbReference type="EMBL" id="BDV43942.1"/>
    </source>
</evidence>
<dbReference type="EMBL" id="AP027151">
    <property type="protein sequence ID" value="BDV43942.1"/>
    <property type="molecule type" value="Genomic_DNA"/>
</dbReference>
<dbReference type="Gene3D" id="1.10.1130.10">
    <property type="entry name" value="Flavocytochrome C3, Chain A"/>
    <property type="match status" value="1"/>
</dbReference>
<evidence type="ECO:0000256" key="1">
    <source>
        <dbReference type="SAM" id="SignalP"/>
    </source>
</evidence>
<dbReference type="Gene3D" id="3.90.10.10">
    <property type="entry name" value="Cytochrome C3"/>
    <property type="match status" value="1"/>
</dbReference>
<reference evidence="2 3" key="1">
    <citation type="submission" date="2022-12" db="EMBL/GenBank/DDBJ databases">
        <title>Polyphasic characterization of Geotalea uranireducens NIT-SL11 newly isolated from a complex of sewage sludge and microbially reduced graphene oxide.</title>
        <authorList>
            <person name="Xie L."/>
            <person name="Yoshida N."/>
            <person name="Meng L."/>
        </authorList>
    </citation>
    <scope>NUCLEOTIDE SEQUENCE [LARGE SCALE GENOMIC DNA]</scope>
    <source>
        <strain evidence="2 3">NIT-SL11</strain>
    </source>
</reference>
<feature type="signal peptide" evidence="1">
    <location>
        <begin position="1"/>
        <end position="22"/>
    </location>
</feature>
<organism evidence="2 3">
    <name type="scientific">Geotalea uraniireducens</name>
    <dbReference type="NCBI Taxonomy" id="351604"/>
    <lineage>
        <taxon>Bacteria</taxon>
        <taxon>Pseudomonadati</taxon>
        <taxon>Thermodesulfobacteriota</taxon>
        <taxon>Desulfuromonadia</taxon>
        <taxon>Geobacterales</taxon>
        <taxon>Geobacteraceae</taxon>
        <taxon>Geotalea</taxon>
    </lineage>
</organism>
<accession>A0ABM8EMX1</accession>